<dbReference type="PANTHER" id="PTHR43833:SF5">
    <property type="entry name" value="TRK SYSTEM POTASSIUM UPTAKE PROTEIN TRKA"/>
    <property type="match status" value="1"/>
</dbReference>
<evidence type="ECO:0000313" key="10">
    <source>
        <dbReference type="Proteomes" id="UP000823612"/>
    </source>
</evidence>
<reference evidence="9" key="2">
    <citation type="journal article" date="2021" name="PeerJ">
        <title>Extensive microbial diversity within the chicken gut microbiome revealed by metagenomics and culture.</title>
        <authorList>
            <person name="Gilroy R."/>
            <person name="Ravi A."/>
            <person name="Getino M."/>
            <person name="Pursley I."/>
            <person name="Horton D.L."/>
            <person name="Alikhan N.F."/>
            <person name="Baker D."/>
            <person name="Gharbi K."/>
            <person name="Hall N."/>
            <person name="Watson M."/>
            <person name="Adriaenssens E.M."/>
            <person name="Foster-Nyarko E."/>
            <person name="Jarju S."/>
            <person name="Secka A."/>
            <person name="Antonio M."/>
            <person name="Oren A."/>
            <person name="Chaudhuri R.R."/>
            <person name="La Ragione R."/>
            <person name="Hildebrand F."/>
            <person name="Pallen M.J."/>
        </authorList>
    </citation>
    <scope>NUCLEOTIDE SEQUENCE</scope>
    <source>
        <strain evidence="9">2889</strain>
    </source>
</reference>
<dbReference type="GO" id="GO:0015079">
    <property type="term" value="F:potassium ion transmembrane transporter activity"/>
    <property type="evidence" value="ECO:0007669"/>
    <property type="project" value="InterPro"/>
</dbReference>
<dbReference type="NCBIfam" id="NF007032">
    <property type="entry name" value="PRK09496.1-4"/>
    <property type="match status" value="1"/>
</dbReference>
<dbReference type="SUPFAM" id="SSF51735">
    <property type="entry name" value="NAD(P)-binding Rossmann-fold domains"/>
    <property type="match status" value="2"/>
</dbReference>
<dbReference type="EMBL" id="JADIMZ010000079">
    <property type="protein sequence ID" value="MBO8432661.1"/>
    <property type="molecule type" value="Genomic_DNA"/>
</dbReference>
<keyword evidence="3" id="KW-0633">Potassium transport</keyword>
<keyword evidence="4" id="KW-0630">Potassium</keyword>
<dbReference type="InterPro" id="IPR006036">
    <property type="entry name" value="K_uptake_TrkA"/>
</dbReference>
<dbReference type="InterPro" id="IPR006037">
    <property type="entry name" value="RCK_C"/>
</dbReference>
<comment type="caution">
    <text evidence="9">The sequence shown here is derived from an EMBL/GenBank/DDBJ whole genome shotgun (WGS) entry which is preliminary data.</text>
</comment>
<dbReference type="Gene3D" id="3.30.70.1450">
    <property type="entry name" value="Regulator of K+ conductance, C-terminal domain"/>
    <property type="match status" value="2"/>
</dbReference>
<dbReference type="InterPro" id="IPR050721">
    <property type="entry name" value="Trk_Ktr_HKT_K-transport"/>
</dbReference>
<dbReference type="NCBIfam" id="NF007038">
    <property type="entry name" value="PRK09496.2-6"/>
    <property type="match status" value="1"/>
</dbReference>
<dbReference type="NCBIfam" id="NF007039">
    <property type="entry name" value="PRK09496.3-2"/>
    <property type="match status" value="1"/>
</dbReference>
<keyword evidence="2" id="KW-0813">Transport</keyword>
<dbReference type="Proteomes" id="UP000823612">
    <property type="component" value="Unassembled WGS sequence"/>
</dbReference>
<evidence type="ECO:0000259" key="7">
    <source>
        <dbReference type="PROSITE" id="PS51201"/>
    </source>
</evidence>
<dbReference type="Pfam" id="PF02080">
    <property type="entry name" value="TrkA_C"/>
    <property type="match status" value="2"/>
</dbReference>
<accession>A0A9D9DUI1</accession>
<keyword evidence="6" id="KW-0406">Ion transport</keyword>
<dbReference type="PROSITE" id="PS51201">
    <property type="entry name" value="RCK_N"/>
    <property type="match status" value="2"/>
</dbReference>
<evidence type="ECO:0000256" key="4">
    <source>
        <dbReference type="ARBA" id="ARBA00022958"/>
    </source>
</evidence>
<evidence type="ECO:0000256" key="3">
    <source>
        <dbReference type="ARBA" id="ARBA00022538"/>
    </source>
</evidence>
<evidence type="ECO:0000256" key="6">
    <source>
        <dbReference type="ARBA" id="ARBA00023065"/>
    </source>
</evidence>
<sequence length="446" mass="49197">MRIIIAGAGAVGTHLANLLSREKHDIVLVDQDETRLEEPSRHFDLLTINVSATSIDGLREAGASSCDLLIAVTSDESRNLTICMIAHALGAKKTVARIDNSEYLDSLYRNYFKKMGIDSLIYPERLAAQEIAGSMKMSWVRQSWEFHDGALELIGVKVRSTSSLLNKPLKELGLESRKFHVVAIKRREETLIPRGDDMMMAGDLVYFMTTRKHLPEIKHLCGKDNYEEIHSIMIVGGGRVAVQTARMLSDRFNVKIIEISEERAKKLTTLVDENVMVIHGDGRNLDLLIDEDIKKTQAFIALTGSAETNILACLAAKRLGVRKTAAIVENLDYAAMAESLDIGTIINKKAIAAGHIYQMMLDVDVSNLKCLTVSAADVVEFVAAEKSKATRKLIKDLDLPKGATIGGLVRNGEGILVSGDTQIQSGDSVVVFCVEMDIRKLEHYFN</sequence>
<dbReference type="PROSITE" id="PS51202">
    <property type="entry name" value="RCK_C"/>
    <property type="match status" value="2"/>
</dbReference>
<proteinExistence type="predicted"/>
<dbReference type="PANTHER" id="PTHR43833">
    <property type="entry name" value="POTASSIUM CHANNEL PROTEIN 2-RELATED-RELATED"/>
    <property type="match status" value="1"/>
</dbReference>
<dbReference type="PRINTS" id="PR00335">
    <property type="entry name" value="KUPTAKETRKA"/>
</dbReference>
<evidence type="ECO:0000259" key="8">
    <source>
        <dbReference type="PROSITE" id="PS51202"/>
    </source>
</evidence>
<name>A0A9D9DUI1_9BACT</name>
<dbReference type="InterPro" id="IPR036721">
    <property type="entry name" value="RCK_C_sf"/>
</dbReference>
<dbReference type="Gene3D" id="3.40.50.720">
    <property type="entry name" value="NAD(P)-binding Rossmann-like Domain"/>
    <property type="match status" value="2"/>
</dbReference>
<reference evidence="9" key="1">
    <citation type="submission" date="2020-10" db="EMBL/GenBank/DDBJ databases">
        <authorList>
            <person name="Gilroy R."/>
        </authorList>
    </citation>
    <scope>NUCLEOTIDE SEQUENCE</scope>
    <source>
        <strain evidence="9">2889</strain>
    </source>
</reference>
<keyword evidence="5" id="KW-0520">NAD</keyword>
<evidence type="ECO:0000256" key="1">
    <source>
        <dbReference type="ARBA" id="ARBA00017378"/>
    </source>
</evidence>
<dbReference type="SUPFAM" id="SSF116726">
    <property type="entry name" value="TrkA C-terminal domain-like"/>
    <property type="match status" value="2"/>
</dbReference>
<dbReference type="InterPro" id="IPR036291">
    <property type="entry name" value="NAD(P)-bd_dom_sf"/>
</dbReference>
<gene>
    <name evidence="9" type="primary">trkA</name>
    <name evidence="9" type="ORF">IAB08_05155</name>
</gene>
<feature type="domain" description="RCK C-terminal" evidence="8">
    <location>
        <begin position="141"/>
        <end position="223"/>
    </location>
</feature>
<feature type="domain" description="RCK N-terminal" evidence="7">
    <location>
        <begin position="229"/>
        <end position="346"/>
    </location>
</feature>
<dbReference type="InterPro" id="IPR003148">
    <property type="entry name" value="RCK_N"/>
</dbReference>
<evidence type="ECO:0000313" key="9">
    <source>
        <dbReference type="EMBL" id="MBO8432661.1"/>
    </source>
</evidence>
<dbReference type="NCBIfam" id="NF007031">
    <property type="entry name" value="PRK09496.1-2"/>
    <property type="match status" value="1"/>
</dbReference>
<organism evidence="9 10">
    <name type="scientific">Candidatus Pullibacteroides excrementavium</name>
    <dbReference type="NCBI Taxonomy" id="2840905"/>
    <lineage>
        <taxon>Bacteria</taxon>
        <taxon>Pseudomonadati</taxon>
        <taxon>Bacteroidota</taxon>
        <taxon>Bacteroidia</taxon>
        <taxon>Bacteroidales</taxon>
        <taxon>Candidatus Pullibacteroides</taxon>
    </lineage>
</organism>
<dbReference type="Pfam" id="PF02254">
    <property type="entry name" value="TrkA_N"/>
    <property type="match status" value="2"/>
</dbReference>
<evidence type="ECO:0000256" key="5">
    <source>
        <dbReference type="ARBA" id="ARBA00023027"/>
    </source>
</evidence>
<protein>
    <recommendedName>
        <fullName evidence="1">Trk system potassium uptake protein TrkA</fullName>
    </recommendedName>
</protein>
<evidence type="ECO:0000256" key="2">
    <source>
        <dbReference type="ARBA" id="ARBA00022448"/>
    </source>
</evidence>
<dbReference type="AlphaFoldDB" id="A0A9D9DUI1"/>
<feature type="domain" description="RCK N-terminal" evidence="7">
    <location>
        <begin position="1"/>
        <end position="121"/>
    </location>
</feature>
<feature type="domain" description="RCK C-terminal" evidence="8">
    <location>
        <begin position="363"/>
        <end position="446"/>
    </location>
</feature>
<dbReference type="GO" id="GO:0005886">
    <property type="term" value="C:plasma membrane"/>
    <property type="evidence" value="ECO:0007669"/>
    <property type="project" value="InterPro"/>
</dbReference>